<gene>
    <name evidence="2" type="ORF">KC01_LOCUS18458</name>
</gene>
<feature type="region of interest" description="Disordered" evidence="1">
    <location>
        <begin position="1"/>
        <end position="75"/>
    </location>
</feature>
<keyword evidence="3" id="KW-1185">Reference proteome</keyword>
<organism evidence="2 3">
    <name type="scientific">Knipowitschia caucasica</name>
    <name type="common">Caucasian dwarf goby</name>
    <name type="synonym">Pomatoschistus caucasicus</name>
    <dbReference type="NCBI Taxonomy" id="637954"/>
    <lineage>
        <taxon>Eukaryota</taxon>
        <taxon>Metazoa</taxon>
        <taxon>Chordata</taxon>
        <taxon>Craniata</taxon>
        <taxon>Vertebrata</taxon>
        <taxon>Euteleostomi</taxon>
        <taxon>Actinopterygii</taxon>
        <taxon>Neopterygii</taxon>
        <taxon>Teleostei</taxon>
        <taxon>Neoteleostei</taxon>
        <taxon>Acanthomorphata</taxon>
        <taxon>Gobiaria</taxon>
        <taxon>Gobiiformes</taxon>
        <taxon>Gobioidei</taxon>
        <taxon>Gobiidae</taxon>
        <taxon>Gobiinae</taxon>
        <taxon>Knipowitschia</taxon>
    </lineage>
</organism>
<sequence>MSSAMSQSGADPHQLTMKRDQEEACTHRVAAAVRGQASSSFSLSPPHRSSPSQRGDLCIRGRHVVPLRPSENEAERAHLRAALTYPQAPRSQSLSE</sequence>
<evidence type="ECO:0000313" key="3">
    <source>
        <dbReference type="Proteomes" id="UP001497482"/>
    </source>
</evidence>
<evidence type="ECO:0000256" key="1">
    <source>
        <dbReference type="SAM" id="MobiDB-lite"/>
    </source>
</evidence>
<dbReference type="EMBL" id="OZ035840">
    <property type="protein sequence ID" value="CAL1588710.1"/>
    <property type="molecule type" value="Genomic_DNA"/>
</dbReference>
<proteinExistence type="predicted"/>
<dbReference type="Proteomes" id="UP001497482">
    <property type="component" value="Chromosome 18"/>
</dbReference>
<protein>
    <submittedName>
        <fullName evidence="2">Uncharacterized protein</fullName>
    </submittedName>
</protein>
<dbReference type="AlphaFoldDB" id="A0AAV2KFH4"/>
<accession>A0AAV2KFH4</accession>
<feature type="compositionally biased region" description="Basic and acidic residues" evidence="1">
    <location>
        <begin position="17"/>
        <end position="26"/>
    </location>
</feature>
<evidence type="ECO:0000313" key="2">
    <source>
        <dbReference type="EMBL" id="CAL1588710.1"/>
    </source>
</evidence>
<reference evidence="2 3" key="1">
    <citation type="submission" date="2024-04" db="EMBL/GenBank/DDBJ databases">
        <authorList>
            <person name="Waldvogel A.-M."/>
            <person name="Schoenle A."/>
        </authorList>
    </citation>
    <scope>NUCLEOTIDE SEQUENCE [LARGE SCALE GENOMIC DNA]</scope>
</reference>
<feature type="compositionally biased region" description="Low complexity" evidence="1">
    <location>
        <begin position="38"/>
        <end position="52"/>
    </location>
</feature>
<name>A0AAV2KFH4_KNICA</name>